<name>A0ABP0MLN4_9DINO</name>
<sequence>MSQMDPRRRRGQEAKVPANAIRGTRYEDQFFKTKMCMFWEKGACTRGFDCKYAHGDKELNQMPNLTKTSLCRDLLTTGSCTRPDCLFAHNVEELRATNEFYKTSMCSFFRVGQCKLGDACRHAHDPAELVDMPKKEAFTTDDAEMSQTVSSGRVGRRGGRKARDKLNKPVQKDLEEDDELDTGSVFERVTTSPATFMWTPQSPNSHGTSTPESISTATGSTVADEADEDPFDDVQDMWARMKTMPAPSAMDLSCRNLLFETHWFNAESSQRSLRETPARASNLELCPAYNGQVTCCQSGLEHEQALHFAYWKQIFKGKIAWVKLAKEATLEVKDDPAFRAASEEDRRQFQVAIQKYEKVLDPAAGHGRCMSSLLLYTAGMICFACDAHWKQEVHIEKEKLLRVLIPEGNCVELWTECQDFGREARELFEAILDSSLAIRSRWPLEYLHMFEDQQQLCDWTHDVIAMHPFIRPGELEREATPPIKAHRRLANGTGEPMREYDVFQEGRRSTFETSWDMGPNYSGSAGLAPGCVHAVVLVWLFRLRLCGCAWSWRI</sequence>
<evidence type="ECO:0000256" key="1">
    <source>
        <dbReference type="ARBA" id="ARBA00022723"/>
    </source>
</evidence>
<evidence type="ECO:0000313" key="9">
    <source>
        <dbReference type="Proteomes" id="UP001642464"/>
    </source>
</evidence>
<dbReference type="InterPro" id="IPR036855">
    <property type="entry name" value="Znf_CCCH_sf"/>
</dbReference>
<dbReference type="PROSITE" id="PS50103">
    <property type="entry name" value="ZF_C3H1"/>
    <property type="match status" value="3"/>
</dbReference>
<evidence type="ECO:0000256" key="4">
    <source>
        <dbReference type="ARBA" id="ARBA00022833"/>
    </source>
</evidence>
<evidence type="ECO:0000256" key="3">
    <source>
        <dbReference type="ARBA" id="ARBA00022771"/>
    </source>
</evidence>
<gene>
    <name evidence="8" type="ORF">SCF082_LOCUS28664</name>
</gene>
<dbReference type="SMART" id="SM00356">
    <property type="entry name" value="ZnF_C3H1"/>
    <property type="match status" value="3"/>
</dbReference>
<feature type="domain" description="C3H1-type" evidence="7">
    <location>
        <begin position="100"/>
        <end position="127"/>
    </location>
</feature>
<protein>
    <submittedName>
        <fullName evidence="8">C3H1 type-like 1 (ZFP36-like 1</fullName>
    </submittedName>
</protein>
<feature type="domain" description="C3H1-type" evidence="7">
    <location>
        <begin position="65"/>
        <end position="92"/>
    </location>
</feature>
<dbReference type="Gene3D" id="4.10.1000.10">
    <property type="entry name" value="Zinc finger, CCCH-type"/>
    <property type="match status" value="3"/>
</dbReference>
<feature type="domain" description="C3H1-type" evidence="7">
    <location>
        <begin position="30"/>
        <end position="57"/>
    </location>
</feature>
<reference evidence="8 9" key="1">
    <citation type="submission" date="2024-02" db="EMBL/GenBank/DDBJ databases">
        <authorList>
            <person name="Chen Y."/>
            <person name="Shah S."/>
            <person name="Dougan E. K."/>
            <person name="Thang M."/>
            <person name="Chan C."/>
        </authorList>
    </citation>
    <scope>NUCLEOTIDE SEQUENCE [LARGE SCALE GENOMIC DNA]</scope>
</reference>
<feature type="compositionally biased region" description="Basic residues" evidence="6">
    <location>
        <begin position="154"/>
        <end position="163"/>
    </location>
</feature>
<dbReference type="PANTHER" id="PTHR12547:SF18">
    <property type="entry name" value="PROTEIN TIS11"/>
    <property type="match status" value="1"/>
</dbReference>
<evidence type="ECO:0000256" key="5">
    <source>
        <dbReference type="PROSITE-ProRule" id="PRU00723"/>
    </source>
</evidence>
<feature type="compositionally biased region" description="Basic and acidic residues" evidence="6">
    <location>
        <begin position="164"/>
        <end position="173"/>
    </location>
</feature>
<evidence type="ECO:0000256" key="6">
    <source>
        <dbReference type="SAM" id="MobiDB-lite"/>
    </source>
</evidence>
<keyword evidence="9" id="KW-1185">Reference proteome</keyword>
<feature type="zinc finger region" description="C3H1-type" evidence="5">
    <location>
        <begin position="100"/>
        <end position="127"/>
    </location>
</feature>
<evidence type="ECO:0000259" key="7">
    <source>
        <dbReference type="PROSITE" id="PS50103"/>
    </source>
</evidence>
<feature type="zinc finger region" description="C3H1-type" evidence="5">
    <location>
        <begin position="65"/>
        <end position="92"/>
    </location>
</feature>
<keyword evidence="2" id="KW-0677">Repeat</keyword>
<dbReference type="PANTHER" id="PTHR12547">
    <property type="entry name" value="CCCH ZINC FINGER/TIS11-RELATED"/>
    <property type="match status" value="1"/>
</dbReference>
<keyword evidence="1 5" id="KW-0479">Metal-binding</keyword>
<dbReference type="SUPFAM" id="SSF90229">
    <property type="entry name" value="CCCH zinc finger"/>
    <property type="match status" value="3"/>
</dbReference>
<comment type="caution">
    <text evidence="8">The sequence shown here is derived from an EMBL/GenBank/DDBJ whole genome shotgun (WGS) entry which is preliminary data.</text>
</comment>
<proteinExistence type="predicted"/>
<dbReference type="Proteomes" id="UP001642464">
    <property type="component" value="Unassembled WGS sequence"/>
</dbReference>
<dbReference type="InterPro" id="IPR045877">
    <property type="entry name" value="ZFP36-like"/>
</dbReference>
<accession>A0ABP0MLN4</accession>
<dbReference type="Pfam" id="PF00642">
    <property type="entry name" value="zf-CCCH"/>
    <property type="match status" value="2"/>
</dbReference>
<evidence type="ECO:0000313" key="8">
    <source>
        <dbReference type="EMBL" id="CAK9052392.1"/>
    </source>
</evidence>
<dbReference type="InterPro" id="IPR000571">
    <property type="entry name" value="Znf_CCCH"/>
</dbReference>
<organism evidence="8 9">
    <name type="scientific">Durusdinium trenchii</name>
    <dbReference type="NCBI Taxonomy" id="1381693"/>
    <lineage>
        <taxon>Eukaryota</taxon>
        <taxon>Sar</taxon>
        <taxon>Alveolata</taxon>
        <taxon>Dinophyceae</taxon>
        <taxon>Suessiales</taxon>
        <taxon>Symbiodiniaceae</taxon>
        <taxon>Durusdinium</taxon>
    </lineage>
</organism>
<feature type="zinc finger region" description="C3H1-type" evidence="5">
    <location>
        <begin position="30"/>
        <end position="57"/>
    </location>
</feature>
<keyword evidence="4 5" id="KW-0862">Zinc</keyword>
<keyword evidence="3 5" id="KW-0863">Zinc-finger</keyword>
<feature type="compositionally biased region" description="Polar residues" evidence="6">
    <location>
        <begin position="189"/>
        <end position="221"/>
    </location>
</feature>
<evidence type="ECO:0000256" key="2">
    <source>
        <dbReference type="ARBA" id="ARBA00022737"/>
    </source>
</evidence>
<dbReference type="EMBL" id="CAXAMM010022669">
    <property type="protein sequence ID" value="CAK9052392.1"/>
    <property type="molecule type" value="Genomic_DNA"/>
</dbReference>
<feature type="region of interest" description="Disordered" evidence="6">
    <location>
        <begin position="138"/>
        <end position="228"/>
    </location>
</feature>